<dbReference type="SFLD" id="SFLDG01140">
    <property type="entry name" value="C2.B:_Phosphomannomutase_and_P"/>
    <property type="match status" value="1"/>
</dbReference>
<dbReference type="SFLD" id="SFLDG01144">
    <property type="entry name" value="C2.B.4:_PGP_Like"/>
    <property type="match status" value="1"/>
</dbReference>
<dbReference type="InterPro" id="IPR006379">
    <property type="entry name" value="HAD-SF_hydro_IIB"/>
</dbReference>
<evidence type="ECO:0000313" key="2">
    <source>
        <dbReference type="Proteomes" id="UP000604066"/>
    </source>
</evidence>
<proteinExistence type="predicted"/>
<dbReference type="SFLD" id="SFLDS00003">
    <property type="entry name" value="Haloacid_Dehalogenase"/>
    <property type="match status" value="1"/>
</dbReference>
<dbReference type="PROSITE" id="PS01229">
    <property type="entry name" value="COF_2"/>
    <property type="match status" value="1"/>
</dbReference>
<reference evidence="1 2" key="1">
    <citation type="submission" date="2020-07" db="EMBL/GenBank/DDBJ databases">
        <title>Genomic Encyclopedia of Type Strains, Phase III (KMG-III): the genomes of soil and plant-associated and newly described type strains.</title>
        <authorList>
            <person name="Whitman W."/>
        </authorList>
    </citation>
    <scope>NUCLEOTIDE SEQUENCE [LARGE SCALE GENOMIC DNA]</scope>
    <source>
        <strain evidence="1 2">DSM 11255</strain>
    </source>
</reference>
<keyword evidence="2" id="KW-1185">Reference proteome</keyword>
<name>A0ABX2RB72_9THEO</name>
<dbReference type="InterPro" id="IPR023214">
    <property type="entry name" value="HAD_sf"/>
</dbReference>
<dbReference type="NCBIfam" id="TIGR01484">
    <property type="entry name" value="HAD-SF-IIB"/>
    <property type="match status" value="1"/>
</dbReference>
<gene>
    <name evidence="1" type="ORF">HDG70_001043</name>
</gene>
<dbReference type="CDD" id="cd07516">
    <property type="entry name" value="HAD_Pase"/>
    <property type="match status" value="1"/>
</dbReference>
<dbReference type="Gene3D" id="3.30.1240.10">
    <property type="match status" value="1"/>
</dbReference>
<dbReference type="PANTHER" id="PTHR10000:SF8">
    <property type="entry name" value="HAD SUPERFAMILY HYDROLASE-LIKE, TYPE 3"/>
    <property type="match status" value="1"/>
</dbReference>
<comment type="caution">
    <text evidence="1">The sequence shown here is derived from an EMBL/GenBank/DDBJ whole genome shotgun (WGS) entry which is preliminary data.</text>
</comment>
<dbReference type="EMBL" id="JACCBS010000002">
    <property type="protein sequence ID" value="NYE57328.1"/>
    <property type="molecule type" value="Genomic_DNA"/>
</dbReference>
<dbReference type="Proteomes" id="UP000604066">
    <property type="component" value="Unassembled WGS sequence"/>
</dbReference>
<dbReference type="InterPro" id="IPR000150">
    <property type="entry name" value="Cof"/>
</dbReference>
<organism evidence="1 2">
    <name type="scientific">Carboxydothermus ferrireducens DSM 11255</name>
    <dbReference type="NCBI Taxonomy" id="1119529"/>
    <lineage>
        <taxon>Bacteria</taxon>
        <taxon>Bacillati</taxon>
        <taxon>Bacillota</taxon>
        <taxon>Clostridia</taxon>
        <taxon>Thermoanaerobacterales</taxon>
        <taxon>Thermoanaerobacteraceae</taxon>
        <taxon>Carboxydothermus</taxon>
    </lineage>
</organism>
<dbReference type="InterPro" id="IPR036412">
    <property type="entry name" value="HAD-like_sf"/>
</dbReference>
<dbReference type="NCBIfam" id="TIGR00099">
    <property type="entry name" value="Cof-subfamily"/>
    <property type="match status" value="1"/>
</dbReference>
<protein>
    <submittedName>
        <fullName evidence="1">Uncharacterized protein</fullName>
    </submittedName>
</protein>
<dbReference type="Gene3D" id="3.40.50.1000">
    <property type="entry name" value="HAD superfamily/HAD-like"/>
    <property type="match status" value="1"/>
</dbReference>
<evidence type="ECO:0000313" key="1">
    <source>
        <dbReference type="EMBL" id="NYE57328.1"/>
    </source>
</evidence>
<dbReference type="PANTHER" id="PTHR10000">
    <property type="entry name" value="PHOSPHOSERINE PHOSPHATASE"/>
    <property type="match status" value="1"/>
</dbReference>
<dbReference type="SUPFAM" id="SSF56784">
    <property type="entry name" value="HAD-like"/>
    <property type="match status" value="1"/>
</dbReference>
<accession>A0ABX2RB72</accession>
<dbReference type="Pfam" id="PF08282">
    <property type="entry name" value="Hydrolase_3"/>
    <property type="match status" value="1"/>
</dbReference>
<sequence>MRYRLLAVDLDDTFLNKELQVSPRVQQAVIEALKKGIIVTLATGRMYRSAKKYAFSFLGDIPLITYNGALIKYSRSEREIYHQPVPGELALTIYRRVKGHFHLNVYQDDELFVEEDNQYIRDYSKIAGVPFRVVNNIEELLGKKAPTKLLAIGDPEELDQLWEETNGEFRGVLHITKSKPHYLEFLAAGVNKGEALKILAQHLRISLKETVAVGDSYNDLEMLEAAGLGVAMGNALPEVKRRADLVVPANDEDGIAYLINEIILKN</sequence>
<dbReference type="RefSeq" id="WP_028051691.1">
    <property type="nucleotide sequence ID" value="NZ_ATYG01000004.1"/>
</dbReference>